<dbReference type="PROSITE" id="PS51036">
    <property type="entry name" value="ZF_A20"/>
    <property type="match status" value="1"/>
</dbReference>
<evidence type="ECO:0000256" key="5">
    <source>
        <dbReference type="SAM" id="MobiDB-lite"/>
    </source>
</evidence>
<evidence type="ECO:0000259" key="6">
    <source>
        <dbReference type="PROSITE" id="PS51036"/>
    </source>
</evidence>
<comment type="caution">
    <text evidence="8">The sequence shown here is derived from an EMBL/GenBank/DDBJ whole genome shotgun (WGS) entry which is preliminary data.</text>
</comment>
<dbReference type="SUPFAM" id="SSF118310">
    <property type="entry name" value="AN1-like Zinc finger"/>
    <property type="match status" value="1"/>
</dbReference>
<evidence type="ECO:0000256" key="4">
    <source>
        <dbReference type="PROSITE-ProRule" id="PRU00449"/>
    </source>
</evidence>
<keyword evidence="3" id="KW-0862">Zinc</keyword>
<feature type="domain" description="AN1-type" evidence="7">
    <location>
        <begin position="175"/>
        <end position="221"/>
    </location>
</feature>
<feature type="compositionally biased region" description="Low complexity" evidence="5">
    <location>
        <begin position="57"/>
        <end position="70"/>
    </location>
</feature>
<evidence type="ECO:0000256" key="1">
    <source>
        <dbReference type="ARBA" id="ARBA00022723"/>
    </source>
</evidence>
<dbReference type="PANTHER" id="PTHR10634">
    <property type="entry name" value="AN1-TYPE ZINC FINGER PROTEIN"/>
    <property type="match status" value="1"/>
</dbReference>
<dbReference type="InterPro" id="IPR002653">
    <property type="entry name" value="Znf_A20"/>
</dbReference>
<name>A0ABQ8MKS2_LABRO</name>
<keyword evidence="9" id="KW-1185">Reference proteome</keyword>
<dbReference type="Proteomes" id="UP000830375">
    <property type="component" value="Unassembled WGS sequence"/>
</dbReference>
<organism evidence="8 9">
    <name type="scientific">Labeo rohita</name>
    <name type="common">Indian major carp</name>
    <name type="synonym">Cyprinus rohita</name>
    <dbReference type="NCBI Taxonomy" id="84645"/>
    <lineage>
        <taxon>Eukaryota</taxon>
        <taxon>Metazoa</taxon>
        <taxon>Chordata</taxon>
        <taxon>Craniata</taxon>
        <taxon>Vertebrata</taxon>
        <taxon>Euteleostomi</taxon>
        <taxon>Actinopterygii</taxon>
        <taxon>Neopterygii</taxon>
        <taxon>Teleostei</taxon>
        <taxon>Ostariophysi</taxon>
        <taxon>Cypriniformes</taxon>
        <taxon>Cyprinidae</taxon>
        <taxon>Labeoninae</taxon>
        <taxon>Labeonini</taxon>
        <taxon>Labeo</taxon>
    </lineage>
</organism>
<dbReference type="SMART" id="SM00259">
    <property type="entry name" value="ZnF_A20"/>
    <property type="match status" value="1"/>
</dbReference>
<keyword evidence="1" id="KW-0479">Metal-binding</keyword>
<dbReference type="Gene3D" id="4.10.1110.10">
    <property type="entry name" value="AN1-like Zinc finger"/>
    <property type="match status" value="1"/>
</dbReference>
<feature type="region of interest" description="Disordered" evidence="5">
    <location>
        <begin position="53"/>
        <end position="132"/>
    </location>
</feature>
<sequence length="240" mass="26361">MWNPKSLVLKERDMAQETNQTQVPLLCSNGCGFYGNPRNNGMCSVCYKDSLQRQNNSGRSSDPVSSSISSKGESMTVQSTSQHEQNSQCFSTPTPAAAVTHKDGASAAAQSDLKTPEEVSCSKSPRNFQSTASSSSAEDCILRGKRKLDETCQPIDRVSASDVSEQTSDVPEQSRPKKNRCFSCRKKVGLTGFNCRCGHLFCSIHRYSDVHNCSFDYKADAAEKIRKENPLIVGEKIKKI</sequence>
<reference evidence="8 9" key="1">
    <citation type="submission" date="2022-01" db="EMBL/GenBank/DDBJ databases">
        <title>A high-quality chromosome-level genome assembly of rohu carp, Labeo rohita.</title>
        <authorList>
            <person name="Arick M.A. II"/>
            <person name="Hsu C.-Y."/>
            <person name="Magbanua Z."/>
            <person name="Pechanova O."/>
            <person name="Grover C."/>
            <person name="Miller E."/>
            <person name="Thrash A."/>
            <person name="Ezzel L."/>
            <person name="Alam S."/>
            <person name="Benzie J."/>
            <person name="Hamilton M."/>
            <person name="Karsi A."/>
            <person name="Lawrence M.L."/>
            <person name="Peterson D.G."/>
        </authorList>
    </citation>
    <scope>NUCLEOTIDE SEQUENCE [LARGE SCALE GENOMIC DNA]</scope>
    <source>
        <strain evidence="9">BAU-BD-2019</strain>
        <tissue evidence="8">Blood</tissue>
    </source>
</reference>
<dbReference type="Gene3D" id="1.20.5.4770">
    <property type="match status" value="1"/>
</dbReference>
<dbReference type="Pfam" id="PF01754">
    <property type="entry name" value="zf-A20"/>
    <property type="match status" value="1"/>
</dbReference>
<evidence type="ECO:0000313" key="9">
    <source>
        <dbReference type="Proteomes" id="UP000830375"/>
    </source>
</evidence>
<dbReference type="PROSITE" id="PS51039">
    <property type="entry name" value="ZF_AN1"/>
    <property type="match status" value="1"/>
</dbReference>
<gene>
    <name evidence="8" type="ORF">H4Q32_001966</name>
</gene>
<accession>A0ABQ8MKS2</accession>
<feature type="compositionally biased region" description="Polar residues" evidence="5">
    <location>
        <begin position="121"/>
        <end position="132"/>
    </location>
</feature>
<keyword evidence="2 4" id="KW-0863">Zinc-finger</keyword>
<feature type="compositionally biased region" description="Polar residues" evidence="5">
    <location>
        <begin position="71"/>
        <end position="94"/>
    </location>
</feature>
<proteinExistence type="predicted"/>
<dbReference type="SUPFAM" id="SSF57716">
    <property type="entry name" value="Glucocorticoid receptor-like (DNA-binding domain)"/>
    <property type="match status" value="1"/>
</dbReference>
<evidence type="ECO:0000313" key="8">
    <source>
        <dbReference type="EMBL" id="KAI2662967.1"/>
    </source>
</evidence>
<dbReference type="Pfam" id="PF01428">
    <property type="entry name" value="zf-AN1"/>
    <property type="match status" value="1"/>
</dbReference>
<evidence type="ECO:0000256" key="2">
    <source>
        <dbReference type="ARBA" id="ARBA00022771"/>
    </source>
</evidence>
<dbReference type="SMART" id="SM00154">
    <property type="entry name" value="ZnF_AN1"/>
    <property type="match status" value="1"/>
</dbReference>
<dbReference type="InterPro" id="IPR050652">
    <property type="entry name" value="AN1_A20_ZnFinger"/>
</dbReference>
<evidence type="ECO:0000256" key="3">
    <source>
        <dbReference type="ARBA" id="ARBA00022833"/>
    </source>
</evidence>
<protein>
    <submittedName>
        <fullName evidence="8">AN1-type zinc finger protein 6</fullName>
    </submittedName>
</protein>
<feature type="domain" description="A20-type" evidence="6">
    <location>
        <begin position="21"/>
        <end position="55"/>
    </location>
</feature>
<dbReference type="EMBL" id="JACTAM010000007">
    <property type="protein sequence ID" value="KAI2662967.1"/>
    <property type="molecule type" value="Genomic_DNA"/>
</dbReference>
<dbReference type="InterPro" id="IPR000058">
    <property type="entry name" value="Znf_AN1"/>
</dbReference>
<dbReference type="InterPro" id="IPR035896">
    <property type="entry name" value="AN1-like_Znf"/>
</dbReference>
<dbReference type="PANTHER" id="PTHR10634:SF27">
    <property type="entry name" value="AN1-TYPE ZINC FINGER PROTEIN 6 ISOFORM 1"/>
    <property type="match status" value="1"/>
</dbReference>
<evidence type="ECO:0000259" key="7">
    <source>
        <dbReference type="PROSITE" id="PS51039"/>
    </source>
</evidence>